<evidence type="ECO:0000256" key="5">
    <source>
        <dbReference type="ARBA" id="ARBA00007383"/>
    </source>
</evidence>
<evidence type="ECO:0000256" key="9">
    <source>
        <dbReference type="ARBA" id="ARBA00022722"/>
    </source>
</evidence>
<dbReference type="SUPFAM" id="SSF53098">
    <property type="entry name" value="Ribonuclease H-like"/>
    <property type="match status" value="1"/>
</dbReference>
<dbReference type="GO" id="GO:0043137">
    <property type="term" value="P:DNA replication, removal of RNA primer"/>
    <property type="evidence" value="ECO:0007669"/>
    <property type="project" value="TreeGrafter"/>
</dbReference>
<dbReference type="Gene3D" id="3.30.420.10">
    <property type="entry name" value="Ribonuclease H-like superfamily/Ribonuclease H"/>
    <property type="match status" value="1"/>
</dbReference>
<dbReference type="FunCoup" id="A0A0D2JAI0">
    <property type="interactions" value="359"/>
</dbReference>
<dbReference type="GO" id="GO:0032299">
    <property type="term" value="C:ribonuclease H2 complex"/>
    <property type="evidence" value="ECO:0007669"/>
    <property type="project" value="TreeGrafter"/>
</dbReference>
<dbReference type="EC" id="3.1.26.4" evidence="6 14"/>
<evidence type="ECO:0000256" key="13">
    <source>
        <dbReference type="ARBA" id="ARBA00023211"/>
    </source>
</evidence>
<keyword evidence="10 14" id="KW-0479">Metal-binding</keyword>
<dbReference type="InterPro" id="IPR001352">
    <property type="entry name" value="RNase_HII/HIII"/>
</dbReference>
<feature type="binding site" evidence="14 15">
    <location>
        <position position="6"/>
    </location>
    <ligand>
        <name>a divalent metal cation</name>
        <dbReference type="ChEBI" id="CHEBI:60240"/>
    </ligand>
</feature>
<comment type="catalytic activity">
    <reaction evidence="1 14 15 16">
        <text>Endonucleolytic cleavage to 5'-phosphomonoester.</text>
        <dbReference type="EC" id="3.1.26.4"/>
    </reaction>
</comment>
<dbReference type="InterPro" id="IPR036397">
    <property type="entry name" value="RNaseH_sf"/>
</dbReference>
<reference evidence="18 19" key="1">
    <citation type="submission" date="2013-11" db="EMBL/GenBank/DDBJ databases">
        <title>Metagenomic analysis of a methanogenic consortium involved in long chain n-alkane degradation.</title>
        <authorList>
            <person name="Davidova I.A."/>
            <person name="Callaghan A.V."/>
            <person name="Wawrik B."/>
            <person name="Pruitt S."/>
            <person name="Marks C."/>
            <person name="Duncan K.E."/>
            <person name="Suflita J.M."/>
        </authorList>
    </citation>
    <scope>NUCLEOTIDE SEQUENCE [LARGE SCALE GENOMIC DNA]</scope>
    <source>
        <strain evidence="18 19">SPR</strain>
    </source>
</reference>
<evidence type="ECO:0000256" key="8">
    <source>
        <dbReference type="ARBA" id="ARBA00022490"/>
    </source>
</evidence>
<evidence type="ECO:0000256" key="4">
    <source>
        <dbReference type="ARBA" id="ARBA00004496"/>
    </source>
</evidence>
<dbReference type="GO" id="GO:0003723">
    <property type="term" value="F:RNA binding"/>
    <property type="evidence" value="ECO:0007669"/>
    <property type="project" value="UniProtKB-UniRule"/>
</dbReference>
<keyword evidence="11 14" id="KW-0255">Endonuclease</keyword>
<evidence type="ECO:0000256" key="1">
    <source>
        <dbReference type="ARBA" id="ARBA00000077"/>
    </source>
</evidence>
<dbReference type="GO" id="GO:0006298">
    <property type="term" value="P:mismatch repair"/>
    <property type="evidence" value="ECO:0007669"/>
    <property type="project" value="TreeGrafter"/>
</dbReference>
<dbReference type="GO" id="GO:0004523">
    <property type="term" value="F:RNA-DNA hybrid ribonuclease activity"/>
    <property type="evidence" value="ECO:0007669"/>
    <property type="project" value="UniProtKB-UniRule"/>
</dbReference>
<gene>
    <name evidence="14 18" type="primary">rnhB</name>
    <name evidence="18" type="ORF">X474_05155</name>
</gene>
<keyword evidence="12 14" id="KW-0378">Hydrolase</keyword>
<name>A0A0D2JAI0_9BACT</name>
<dbReference type="STRING" id="1429043.X474_05155"/>
<dbReference type="NCBIfam" id="NF000595">
    <property type="entry name" value="PRK00015.1-3"/>
    <property type="match status" value="1"/>
</dbReference>
<dbReference type="PATRIC" id="fig|1429043.3.peg.1097"/>
<comment type="cofactor">
    <cofactor evidence="14 15">
        <name>Mn(2+)</name>
        <dbReference type="ChEBI" id="CHEBI:29035"/>
    </cofactor>
    <cofactor evidence="14 15">
        <name>Mg(2+)</name>
        <dbReference type="ChEBI" id="CHEBI:18420"/>
    </cofactor>
    <text evidence="14 15">Manganese or magnesium. Binds 1 divalent metal ion per monomer in the absence of substrate. May bind a second metal ion after substrate binding.</text>
</comment>
<protein>
    <recommendedName>
        <fullName evidence="7 14">Ribonuclease HII</fullName>
        <shortName evidence="14">RNase HII</shortName>
        <ecNumber evidence="6 14">3.1.26.4</ecNumber>
    </recommendedName>
</protein>
<dbReference type="PROSITE" id="PS51975">
    <property type="entry name" value="RNASE_H_2"/>
    <property type="match status" value="1"/>
</dbReference>
<dbReference type="InterPro" id="IPR024567">
    <property type="entry name" value="RNase_HII/HIII_dom"/>
</dbReference>
<evidence type="ECO:0000256" key="11">
    <source>
        <dbReference type="ARBA" id="ARBA00022759"/>
    </source>
</evidence>
<dbReference type="CDD" id="cd07182">
    <property type="entry name" value="RNase_HII_bacteria_HII_like"/>
    <property type="match status" value="1"/>
</dbReference>
<keyword evidence="9 14" id="KW-0540">Nuclease</keyword>
<dbReference type="Proteomes" id="UP000032233">
    <property type="component" value="Unassembled WGS sequence"/>
</dbReference>
<evidence type="ECO:0000256" key="15">
    <source>
        <dbReference type="PROSITE-ProRule" id="PRU01319"/>
    </source>
</evidence>
<dbReference type="InParanoid" id="A0A0D2JAI0"/>
<dbReference type="EMBL" id="AZAC01000004">
    <property type="protein sequence ID" value="KIX15139.1"/>
    <property type="molecule type" value="Genomic_DNA"/>
</dbReference>
<sequence length="188" mass="20322">MLAGLDEVGRGPLAGPVVAACVILPEGWEDPGVADSKKLSAKKREELAAIIGDTAVASGIGQCDPDEIDRLNIHQASLTAMARALLDTSFKPDHLLVDGRFTIESRLPQIAVIKGDGLCQCIGAASILAKVHRDALMLKWHEKYPQYNFAANKGYPTKEHRRMLTQIGPSPIHRKSYAPVAQMSFLGL</sequence>
<evidence type="ECO:0000313" key="19">
    <source>
        <dbReference type="Proteomes" id="UP000032233"/>
    </source>
</evidence>
<comment type="function">
    <text evidence="3 14 16">Endonuclease that specifically degrades the RNA of RNA-DNA hybrids.</text>
</comment>
<keyword evidence="19" id="KW-1185">Reference proteome</keyword>
<dbReference type="PANTHER" id="PTHR10954">
    <property type="entry name" value="RIBONUCLEASE H2 SUBUNIT A"/>
    <property type="match status" value="1"/>
</dbReference>
<dbReference type="GO" id="GO:0005737">
    <property type="term" value="C:cytoplasm"/>
    <property type="evidence" value="ECO:0007669"/>
    <property type="project" value="UniProtKB-SubCell"/>
</dbReference>
<dbReference type="InterPro" id="IPR022898">
    <property type="entry name" value="RNase_HII"/>
</dbReference>
<feature type="binding site" evidence="14 15">
    <location>
        <position position="7"/>
    </location>
    <ligand>
        <name>a divalent metal cation</name>
        <dbReference type="ChEBI" id="CHEBI:60240"/>
    </ligand>
</feature>
<accession>A0A0D2JAI0</accession>
<dbReference type="GO" id="GO:0030145">
    <property type="term" value="F:manganese ion binding"/>
    <property type="evidence" value="ECO:0007669"/>
    <property type="project" value="UniProtKB-UniRule"/>
</dbReference>
<comment type="caution">
    <text evidence="18">The sequence shown here is derived from an EMBL/GenBank/DDBJ whole genome shotgun (WGS) entry which is preliminary data.</text>
</comment>
<evidence type="ECO:0000256" key="3">
    <source>
        <dbReference type="ARBA" id="ARBA00004065"/>
    </source>
</evidence>
<evidence type="ECO:0000256" key="12">
    <source>
        <dbReference type="ARBA" id="ARBA00022801"/>
    </source>
</evidence>
<evidence type="ECO:0000313" key="18">
    <source>
        <dbReference type="EMBL" id="KIX15139.1"/>
    </source>
</evidence>
<dbReference type="InterPro" id="IPR012337">
    <property type="entry name" value="RNaseH-like_sf"/>
</dbReference>
<evidence type="ECO:0000256" key="16">
    <source>
        <dbReference type="RuleBase" id="RU003515"/>
    </source>
</evidence>
<evidence type="ECO:0000259" key="17">
    <source>
        <dbReference type="PROSITE" id="PS51975"/>
    </source>
</evidence>
<dbReference type="PANTHER" id="PTHR10954:SF18">
    <property type="entry name" value="RIBONUCLEASE HII"/>
    <property type="match status" value="1"/>
</dbReference>
<proteinExistence type="inferred from homology"/>
<dbReference type="Pfam" id="PF01351">
    <property type="entry name" value="RNase_HII"/>
    <property type="match status" value="1"/>
</dbReference>
<keyword evidence="13 14" id="KW-0464">Manganese</keyword>
<evidence type="ECO:0000256" key="2">
    <source>
        <dbReference type="ARBA" id="ARBA00001946"/>
    </source>
</evidence>
<dbReference type="HAMAP" id="MF_00052_B">
    <property type="entry name" value="RNase_HII_B"/>
    <property type="match status" value="1"/>
</dbReference>
<comment type="subcellular location">
    <subcellularLocation>
        <location evidence="4 14">Cytoplasm</location>
    </subcellularLocation>
</comment>
<keyword evidence="8 14" id="KW-0963">Cytoplasm</keyword>
<evidence type="ECO:0000256" key="7">
    <source>
        <dbReference type="ARBA" id="ARBA00019179"/>
    </source>
</evidence>
<evidence type="ECO:0000256" key="6">
    <source>
        <dbReference type="ARBA" id="ARBA00012180"/>
    </source>
</evidence>
<comment type="similarity">
    <text evidence="5 14 16">Belongs to the RNase HII family.</text>
</comment>
<feature type="domain" description="RNase H type-2" evidence="17">
    <location>
        <begin position="1"/>
        <end position="188"/>
    </location>
</feature>
<organism evidence="18 19">
    <name type="scientific">Dethiosulfatarculus sandiegensis</name>
    <dbReference type="NCBI Taxonomy" id="1429043"/>
    <lineage>
        <taxon>Bacteria</taxon>
        <taxon>Pseudomonadati</taxon>
        <taxon>Thermodesulfobacteriota</taxon>
        <taxon>Desulfarculia</taxon>
        <taxon>Desulfarculales</taxon>
        <taxon>Desulfarculaceae</taxon>
        <taxon>Dethiosulfatarculus</taxon>
    </lineage>
</organism>
<feature type="binding site" evidence="14 15">
    <location>
        <position position="98"/>
    </location>
    <ligand>
        <name>a divalent metal cation</name>
        <dbReference type="ChEBI" id="CHEBI:60240"/>
    </ligand>
</feature>
<comment type="cofactor">
    <cofactor evidence="2">
        <name>Mg(2+)</name>
        <dbReference type="ChEBI" id="CHEBI:18420"/>
    </cofactor>
</comment>
<evidence type="ECO:0000256" key="10">
    <source>
        <dbReference type="ARBA" id="ARBA00022723"/>
    </source>
</evidence>
<dbReference type="AlphaFoldDB" id="A0A0D2JAI0"/>
<evidence type="ECO:0000256" key="14">
    <source>
        <dbReference type="HAMAP-Rule" id="MF_00052"/>
    </source>
</evidence>